<dbReference type="Gene3D" id="3.50.50.60">
    <property type="entry name" value="FAD/NAD(P)-binding domain"/>
    <property type="match status" value="1"/>
</dbReference>
<dbReference type="SUPFAM" id="SSF54373">
    <property type="entry name" value="FAD-linked reductases, C-terminal domain"/>
    <property type="match status" value="1"/>
</dbReference>
<dbReference type="AlphaFoldDB" id="A0A165GNV3"/>
<evidence type="ECO:0000313" key="9">
    <source>
        <dbReference type="Proteomes" id="UP000076632"/>
    </source>
</evidence>
<evidence type="ECO:0000256" key="1">
    <source>
        <dbReference type="ARBA" id="ARBA00001974"/>
    </source>
</evidence>
<dbReference type="OrthoDB" id="269227at2759"/>
<dbReference type="STRING" id="1328760.A0A165GNV3"/>
<proteinExistence type="inferred from homology"/>
<dbReference type="InterPro" id="IPR000172">
    <property type="entry name" value="GMC_OxRdtase_N"/>
</dbReference>
<dbReference type="PANTHER" id="PTHR11552:SF147">
    <property type="entry name" value="CHOLINE DEHYDROGENASE, MITOCHONDRIAL"/>
    <property type="match status" value="1"/>
</dbReference>
<gene>
    <name evidence="8" type="ORF">L228DRAFT_261583</name>
</gene>
<sequence>MVHAATLPKNAPKNFDFIVVGGGTAGCVVAGRLAENPKVSVLVIEAGKNNTPEIPEITTPARAFELRGSQYDWSYKTTMIDRPDYTRVEKPNTRGKVLGGSSSLNYYTWVRGSAATFDDWAEYGGDEWNWANTKDYFNKSATYHDDGNLYAPDLAKIGNKGGPLHISHSDLVPELKPFRDALEKAWVSKGQELSVDVYNGTQKGLFKCVNSIYKGTRSTSAVFLEGKNNVTLVSSTTSKNLVFENGKAVGVAVIGPDGHEYTFHAKYEVIVSQGVYESAKLLLLSGIGPKAELEAKGVKPYLDSKHVGQNLLDHPILSHVFKLKDGYGLDSHLLRNGPQKDGATTAYRRDKKGPYSSGLLELVAFPRIDEYLHRSTEYKEYLAKNGGVDPFGPAGQPHFEVDFVPMFADAFQWHFPTPPTGDWLTVIVDLMRPLSRNGEVKLNSTDPFEQPYINLNFFSDDLDLVALREGVRFIDDIVRNGEGLKDIISEDYPWPMPRNSDEAMNKTILERSQTGFHPCGTLRLSKNIEQGVVDSNLKVHGIKGLRVIDASVFPVIPDCRIQNVVYMVAEKGADLIKAEHPSLFK</sequence>
<protein>
    <submittedName>
        <fullName evidence="8">GMC oxidoreductase</fullName>
    </submittedName>
</protein>
<dbReference type="Pfam" id="PF05199">
    <property type="entry name" value="GMC_oxred_C"/>
    <property type="match status" value="1"/>
</dbReference>
<comment type="similarity">
    <text evidence="2 6">Belongs to the GMC oxidoreductase family.</text>
</comment>
<dbReference type="SUPFAM" id="SSF51905">
    <property type="entry name" value="FAD/NAD(P)-binding domain"/>
    <property type="match status" value="1"/>
</dbReference>
<dbReference type="InterPro" id="IPR012132">
    <property type="entry name" value="GMC_OxRdtase"/>
</dbReference>
<dbReference type="RefSeq" id="XP_018187972.1">
    <property type="nucleotide sequence ID" value="XM_018334346.1"/>
</dbReference>
<evidence type="ECO:0000256" key="6">
    <source>
        <dbReference type="RuleBase" id="RU003968"/>
    </source>
</evidence>
<dbReference type="PROSITE" id="PS00623">
    <property type="entry name" value="GMC_OXRED_1"/>
    <property type="match status" value="1"/>
</dbReference>
<name>A0A165GNV3_XYLHT</name>
<comment type="cofactor">
    <cofactor evidence="1 5">
        <name>FAD</name>
        <dbReference type="ChEBI" id="CHEBI:57692"/>
    </cofactor>
</comment>
<feature type="binding site" evidence="5">
    <location>
        <position position="97"/>
    </location>
    <ligand>
        <name>FAD</name>
        <dbReference type="ChEBI" id="CHEBI:57692"/>
    </ligand>
</feature>
<dbReference type="InterPro" id="IPR007867">
    <property type="entry name" value="GMC_OxRtase_C"/>
</dbReference>
<evidence type="ECO:0000313" key="8">
    <source>
        <dbReference type="EMBL" id="KZF22417.1"/>
    </source>
</evidence>
<dbReference type="InterPro" id="IPR036188">
    <property type="entry name" value="FAD/NAD-bd_sf"/>
</dbReference>
<organism evidence="8 9">
    <name type="scientific">Xylona heveae (strain CBS 132557 / TC161)</name>
    <dbReference type="NCBI Taxonomy" id="1328760"/>
    <lineage>
        <taxon>Eukaryota</taxon>
        <taxon>Fungi</taxon>
        <taxon>Dikarya</taxon>
        <taxon>Ascomycota</taxon>
        <taxon>Pezizomycotina</taxon>
        <taxon>Xylonomycetes</taxon>
        <taxon>Xylonales</taxon>
        <taxon>Xylonaceae</taxon>
        <taxon>Xylona</taxon>
    </lineage>
</organism>
<dbReference type="Gene3D" id="3.30.560.10">
    <property type="entry name" value="Glucose Oxidase, domain 3"/>
    <property type="match status" value="1"/>
</dbReference>
<keyword evidence="9" id="KW-1185">Reference proteome</keyword>
<dbReference type="Proteomes" id="UP000076632">
    <property type="component" value="Unassembled WGS sequence"/>
</dbReference>
<accession>A0A165GNV3</accession>
<dbReference type="InParanoid" id="A0A165GNV3"/>
<keyword evidence="3 6" id="KW-0285">Flavoprotein</keyword>
<evidence type="ECO:0000259" key="7">
    <source>
        <dbReference type="PROSITE" id="PS00623"/>
    </source>
</evidence>
<evidence type="ECO:0000256" key="2">
    <source>
        <dbReference type="ARBA" id="ARBA00010790"/>
    </source>
</evidence>
<dbReference type="GeneID" id="28899483"/>
<dbReference type="PIRSF" id="PIRSF000137">
    <property type="entry name" value="Alcohol_oxidase"/>
    <property type="match status" value="1"/>
</dbReference>
<reference evidence="8 9" key="1">
    <citation type="journal article" date="2016" name="Fungal Biol.">
        <title>The genome of Xylona heveae provides a window into fungal endophytism.</title>
        <authorList>
            <person name="Gazis R."/>
            <person name="Kuo A."/>
            <person name="Riley R."/>
            <person name="LaButti K."/>
            <person name="Lipzen A."/>
            <person name="Lin J."/>
            <person name="Amirebrahimi M."/>
            <person name="Hesse C.N."/>
            <person name="Spatafora J.W."/>
            <person name="Henrissat B."/>
            <person name="Hainaut M."/>
            <person name="Grigoriev I.V."/>
            <person name="Hibbett D.S."/>
        </authorList>
    </citation>
    <scope>NUCLEOTIDE SEQUENCE [LARGE SCALE GENOMIC DNA]</scope>
    <source>
        <strain evidence="8 9">TC161</strain>
    </source>
</reference>
<dbReference type="EMBL" id="KV407459">
    <property type="protein sequence ID" value="KZF22417.1"/>
    <property type="molecule type" value="Genomic_DNA"/>
</dbReference>
<dbReference type="OMA" id="EDYPWPM"/>
<dbReference type="Pfam" id="PF00732">
    <property type="entry name" value="GMC_oxred_N"/>
    <property type="match status" value="1"/>
</dbReference>
<evidence type="ECO:0000256" key="3">
    <source>
        <dbReference type="ARBA" id="ARBA00022630"/>
    </source>
</evidence>
<dbReference type="GO" id="GO:0016614">
    <property type="term" value="F:oxidoreductase activity, acting on CH-OH group of donors"/>
    <property type="evidence" value="ECO:0007669"/>
    <property type="project" value="InterPro"/>
</dbReference>
<dbReference type="PANTHER" id="PTHR11552">
    <property type="entry name" value="GLUCOSE-METHANOL-CHOLINE GMC OXIDOREDUCTASE"/>
    <property type="match status" value="1"/>
</dbReference>
<evidence type="ECO:0000256" key="4">
    <source>
        <dbReference type="ARBA" id="ARBA00022827"/>
    </source>
</evidence>
<evidence type="ECO:0000256" key="5">
    <source>
        <dbReference type="PIRSR" id="PIRSR000137-2"/>
    </source>
</evidence>
<dbReference type="GO" id="GO:0050660">
    <property type="term" value="F:flavin adenine dinucleotide binding"/>
    <property type="evidence" value="ECO:0007669"/>
    <property type="project" value="InterPro"/>
</dbReference>
<feature type="domain" description="Glucose-methanol-choline oxidoreductase N-terminal" evidence="7">
    <location>
        <begin position="95"/>
        <end position="118"/>
    </location>
</feature>
<keyword evidence="4 5" id="KW-0274">FAD</keyword>